<organism evidence="1 2">
    <name type="scientific">Macaca fascicularis</name>
    <name type="common">Crab-eating macaque</name>
    <name type="synonym">Cynomolgus monkey</name>
    <dbReference type="NCBI Taxonomy" id="9541"/>
    <lineage>
        <taxon>Eukaryota</taxon>
        <taxon>Metazoa</taxon>
        <taxon>Chordata</taxon>
        <taxon>Craniata</taxon>
        <taxon>Vertebrata</taxon>
        <taxon>Euteleostomi</taxon>
        <taxon>Mammalia</taxon>
        <taxon>Eutheria</taxon>
        <taxon>Euarchontoglires</taxon>
        <taxon>Primates</taxon>
        <taxon>Haplorrhini</taxon>
        <taxon>Catarrhini</taxon>
        <taxon>Cercopithecidae</taxon>
        <taxon>Cercopithecinae</taxon>
        <taxon>Macaca</taxon>
    </lineage>
</organism>
<reference evidence="1" key="2">
    <citation type="submission" date="2025-08" db="UniProtKB">
        <authorList>
            <consortium name="Ensembl"/>
        </authorList>
    </citation>
    <scope>IDENTIFICATION</scope>
</reference>
<proteinExistence type="predicted"/>
<name>A0A2K5TV58_MACFA</name>
<accession>A0A2K5TV58</accession>
<dbReference type="PANTHER" id="PTHR12138">
    <property type="entry name" value="PRIMATE-EXPANDED PROTEIN FAMILY"/>
    <property type="match status" value="1"/>
</dbReference>
<reference evidence="1" key="3">
    <citation type="submission" date="2025-09" db="UniProtKB">
        <authorList>
            <consortium name="Ensembl"/>
        </authorList>
    </citation>
    <scope>IDENTIFICATION</scope>
</reference>
<evidence type="ECO:0000313" key="2">
    <source>
        <dbReference type="Proteomes" id="UP000233100"/>
    </source>
</evidence>
<dbReference type="VEuPathDB" id="HostDB:ENSMFAG00000001696"/>
<sequence length="89" mass="9199">MISAYCNLHLLGSSGSPASASRVVGITGTHHLISHQLMFVFLVEMGFLHVGQAGLEPPTSGVLPALASQSARITGVSHHAQPVQGNNDS</sequence>
<dbReference type="PANTHER" id="PTHR12138:SF162">
    <property type="entry name" value="CHROMOSOME UNDETERMINED SCAFFOLD_275, WHOLE GENOME SHOTGUN SEQUENCE"/>
    <property type="match status" value="1"/>
</dbReference>
<dbReference type="PRINTS" id="PR02045">
    <property type="entry name" value="F138DOMAIN"/>
</dbReference>
<dbReference type="AlphaFoldDB" id="A0A2K5TV58"/>
<dbReference type="GeneTree" id="ENSGT01120000271815"/>
<protein>
    <submittedName>
        <fullName evidence="1">Uncharacterized protein</fullName>
    </submittedName>
</protein>
<evidence type="ECO:0000313" key="1">
    <source>
        <dbReference type="Ensembl" id="ENSMFAP00000003958.2"/>
    </source>
</evidence>
<dbReference type="Ensembl" id="ENSMFAT00000022619.2">
    <property type="protein sequence ID" value="ENSMFAP00000003958.2"/>
    <property type="gene ID" value="ENSMFAG00000059650.1"/>
</dbReference>
<reference evidence="1 2" key="1">
    <citation type="submission" date="2013-03" db="EMBL/GenBank/DDBJ databases">
        <authorList>
            <person name="Warren W."/>
            <person name="Wilson R.K."/>
        </authorList>
    </citation>
    <scope>NUCLEOTIDE SEQUENCE</scope>
</reference>
<dbReference type="Proteomes" id="UP000233100">
    <property type="component" value="Chromosome 19"/>
</dbReference>
<keyword evidence="2" id="KW-1185">Reference proteome</keyword>